<feature type="transmembrane region" description="Helical" evidence="1">
    <location>
        <begin position="6"/>
        <end position="29"/>
    </location>
</feature>
<keyword evidence="3" id="KW-1185">Reference proteome</keyword>
<feature type="transmembrane region" description="Helical" evidence="1">
    <location>
        <begin position="50"/>
        <end position="68"/>
    </location>
</feature>
<dbReference type="EMBL" id="ADCX01000004">
    <property type="protein sequence ID" value="EQW16337.1"/>
    <property type="molecule type" value="Genomic_DNA"/>
</dbReference>
<dbReference type="HOGENOM" id="CLU_2182109_0_0_11"/>
<keyword evidence="1" id="KW-1133">Transmembrane helix</keyword>
<name>W1MXG0_SCAIO</name>
<proteinExistence type="predicted"/>
<keyword evidence="1" id="KW-0472">Membrane</keyword>
<dbReference type="AlphaFoldDB" id="W1MXG0"/>
<accession>W1MXG0</accession>
<sequence length="109" mass="12224">MIPPFSLLHFLYFISFTSFLYLSFFSPLGRASQGREPDFLAALLSRHKKIPVTFAAANCSVTGILFYISRLGIYTRESNPQAKLGQNQPFTRSIPACTSARTESQELIN</sequence>
<comment type="caution">
    <text evidence="2">The sequence shown here is derived from an EMBL/GenBank/DDBJ whole genome shotgun (WGS) entry which is preliminary data.</text>
</comment>
<reference evidence="2 3" key="1">
    <citation type="submission" date="2012-01" db="EMBL/GenBank/DDBJ databases">
        <title>The Genome Sequence of Scardovia inopinata F0304.</title>
        <authorList>
            <consortium name="The Broad Institute Genome Sequencing Platform"/>
            <person name="Earl A."/>
            <person name="Ward D."/>
            <person name="Feldgarden M."/>
            <person name="Gevers D."/>
            <person name="Izard J."/>
            <person name="Baranova O.V."/>
            <person name="Blanton J.M."/>
            <person name="Tanner A.C."/>
            <person name="Dewhirst F.E."/>
            <person name="Young S.K."/>
            <person name="Zeng Q."/>
            <person name="Gargeya S."/>
            <person name="Fitzgerald M."/>
            <person name="Haas B."/>
            <person name="Abouelleil A."/>
            <person name="Alvarado L."/>
            <person name="Arachchi H.M."/>
            <person name="Berlin A."/>
            <person name="Chapman S.B."/>
            <person name="Gearin G."/>
            <person name="Goldberg J."/>
            <person name="Griggs A."/>
            <person name="Gujja S."/>
            <person name="Hansen M."/>
            <person name="Heiman D."/>
            <person name="Howarth C."/>
            <person name="Larimer J."/>
            <person name="Lui A."/>
            <person name="MacDonald P.J."/>
            <person name="McCowen C."/>
            <person name="Montmayeur A."/>
            <person name="Murphy C."/>
            <person name="Neiman D."/>
            <person name="Pearson M."/>
            <person name="Priest M."/>
            <person name="Roberts A."/>
            <person name="Saif S."/>
            <person name="Shea T."/>
            <person name="Sisk P."/>
            <person name="Stolte C."/>
            <person name="Sykes S."/>
            <person name="Wortman J."/>
            <person name="Nusbaum C."/>
            <person name="Birren B."/>
        </authorList>
    </citation>
    <scope>NUCLEOTIDE SEQUENCE [LARGE SCALE GENOMIC DNA]</scope>
    <source>
        <strain evidence="2 3">F0304</strain>
    </source>
</reference>
<gene>
    <name evidence="2" type="ORF">HMPREF9020_01514</name>
</gene>
<keyword evidence="1" id="KW-0812">Transmembrane</keyword>
<organism evidence="2 3">
    <name type="scientific">Scardovia inopinata F0304</name>
    <dbReference type="NCBI Taxonomy" id="641146"/>
    <lineage>
        <taxon>Bacteria</taxon>
        <taxon>Bacillati</taxon>
        <taxon>Actinomycetota</taxon>
        <taxon>Actinomycetes</taxon>
        <taxon>Bifidobacteriales</taxon>
        <taxon>Bifidobacteriaceae</taxon>
        <taxon>Scardovia</taxon>
    </lineage>
</organism>
<dbReference type="Proteomes" id="UP000005777">
    <property type="component" value="Unassembled WGS sequence"/>
</dbReference>
<evidence type="ECO:0000313" key="2">
    <source>
        <dbReference type="EMBL" id="EQW16337.1"/>
    </source>
</evidence>
<evidence type="ECO:0000256" key="1">
    <source>
        <dbReference type="SAM" id="Phobius"/>
    </source>
</evidence>
<evidence type="ECO:0000313" key="3">
    <source>
        <dbReference type="Proteomes" id="UP000005777"/>
    </source>
</evidence>
<protein>
    <submittedName>
        <fullName evidence="2">Uncharacterized protein</fullName>
    </submittedName>
</protein>